<dbReference type="Gene3D" id="3.30.40.10">
    <property type="entry name" value="Zinc/RING finger domain, C3HC4 (zinc finger)"/>
    <property type="match status" value="1"/>
</dbReference>
<evidence type="ECO:0000313" key="4">
    <source>
        <dbReference type="EMBL" id="RZC77159.1"/>
    </source>
</evidence>
<dbReference type="Gramene" id="RZC77159">
    <property type="protein sequence ID" value="RZC77159"/>
    <property type="gene ID" value="C5167_001328"/>
</dbReference>
<evidence type="ECO:0000259" key="3">
    <source>
        <dbReference type="PROSITE" id="PS50089"/>
    </source>
</evidence>
<dbReference type="InterPro" id="IPR001841">
    <property type="entry name" value="Znf_RING"/>
</dbReference>
<proteinExistence type="predicted"/>
<keyword evidence="1" id="KW-0863">Zinc-finger</keyword>
<dbReference type="Proteomes" id="UP000316621">
    <property type="component" value="Chromosome 9"/>
</dbReference>
<dbReference type="PROSITE" id="PS50089">
    <property type="entry name" value="ZF_RING_2"/>
    <property type="match status" value="1"/>
</dbReference>
<dbReference type="STRING" id="3469.A0A4Y7KYY0"/>
<dbReference type="GO" id="GO:0036297">
    <property type="term" value="P:interstrand cross-link repair"/>
    <property type="evidence" value="ECO:0007669"/>
    <property type="project" value="InterPro"/>
</dbReference>
<dbReference type="GO" id="GO:0005634">
    <property type="term" value="C:nucleus"/>
    <property type="evidence" value="ECO:0007669"/>
    <property type="project" value="InterPro"/>
</dbReference>
<protein>
    <recommendedName>
        <fullName evidence="3">RING-type domain-containing protein</fullName>
    </recommendedName>
</protein>
<evidence type="ECO:0000256" key="2">
    <source>
        <dbReference type="SAM" id="MobiDB-lite"/>
    </source>
</evidence>
<evidence type="ECO:0000256" key="1">
    <source>
        <dbReference type="PROSITE-ProRule" id="PRU00175"/>
    </source>
</evidence>
<sequence length="305" mass="35925">MVIPNRPVSAFRGVMGKHTRFLDFSEEDGNSAVHGVRRHTIFVHTSETDENSAFHEDEEDYWPQILDDEEEYPSREDEDYPSREDEERPVPGLEYEGERERSPETPLLQQPMLFTNEYEEEELETRTEVEPQDGNNSNLVRGESNVNDEDIDCCSICMDPYSSHGRHKISCLPCGHLYGLSCIRRWIKHSRRRQRYSTCPMCDRKCSKKDVIELYVPRLPVVEGGQQESCVSFDEQLAEIKEDSQKKIEELNNKINPKSKLQKRTLDTLHDCPRKILEQKRVMEAKDRRIKELTMSKKRRRLDYR</sequence>
<dbReference type="Pfam" id="PF13639">
    <property type="entry name" value="zf-RING_2"/>
    <property type="match status" value="1"/>
</dbReference>
<accession>A0A4Y7KYY0</accession>
<name>A0A4Y7KYY0_PAPSO</name>
<dbReference type="PANTHER" id="PTHR16047">
    <property type="entry name" value="RFWD3 PROTEIN"/>
    <property type="match status" value="1"/>
</dbReference>
<dbReference type="InterPro" id="IPR037381">
    <property type="entry name" value="RFWD3"/>
</dbReference>
<gene>
    <name evidence="4" type="ORF">C5167_001328</name>
</gene>
<keyword evidence="1" id="KW-0862">Zinc</keyword>
<dbReference type="AlphaFoldDB" id="A0A4Y7KYY0"/>
<dbReference type="GO" id="GO:0016567">
    <property type="term" value="P:protein ubiquitination"/>
    <property type="evidence" value="ECO:0007669"/>
    <property type="project" value="InterPro"/>
</dbReference>
<keyword evidence="5" id="KW-1185">Reference proteome</keyword>
<keyword evidence="1" id="KW-0479">Metal-binding</keyword>
<organism evidence="4 5">
    <name type="scientific">Papaver somniferum</name>
    <name type="common">Opium poppy</name>
    <dbReference type="NCBI Taxonomy" id="3469"/>
    <lineage>
        <taxon>Eukaryota</taxon>
        <taxon>Viridiplantae</taxon>
        <taxon>Streptophyta</taxon>
        <taxon>Embryophyta</taxon>
        <taxon>Tracheophyta</taxon>
        <taxon>Spermatophyta</taxon>
        <taxon>Magnoliopsida</taxon>
        <taxon>Ranunculales</taxon>
        <taxon>Papaveraceae</taxon>
        <taxon>Papaveroideae</taxon>
        <taxon>Papaver</taxon>
    </lineage>
</organism>
<feature type="domain" description="RING-type" evidence="3">
    <location>
        <begin position="154"/>
        <end position="203"/>
    </location>
</feature>
<dbReference type="PANTHER" id="PTHR16047:SF7">
    <property type="entry name" value="E3 UBIQUITIN-PROTEIN LIGASE RFWD3"/>
    <property type="match status" value="1"/>
</dbReference>
<dbReference type="InterPro" id="IPR013083">
    <property type="entry name" value="Znf_RING/FYVE/PHD"/>
</dbReference>
<feature type="compositionally biased region" description="Acidic residues" evidence="2">
    <location>
        <begin position="56"/>
        <end position="71"/>
    </location>
</feature>
<feature type="compositionally biased region" description="Basic and acidic residues" evidence="2">
    <location>
        <begin position="72"/>
        <end position="89"/>
    </location>
</feature>
<dbReference type="GO" id="GO:0004842">
    <property type="term" value="F:ubiquitin-protein transferase activity"/>
    <property type="evidence" value="ECO:0007669"/>
    <property type="project" value="InterPro"/>
</dbReference>
<feature type="region of interest" description="Disordered" evidence="2">
    <location>
        <begin position="47"/>
        <end position="143"/>
    </location>
</feature>
<dbReference type="SUPFAM" id="SSF57850">
    <property type="entry name" value="RING/U-box"/>
    <property type="match status" value="1"/>
</dbReference>
<dbReference type="CDD" id="cd16450">
    <property type="entry name" value="mRING-C3HGC3_RFWD3"/>
    <property type="match status" value="1"/>
</dbReference>
<dbReference type="GO" id="GO:0008270">
    <property type="term" value="F:zinc ion binding"/>
    <property type="evidence" value="ECO:0007669"/>
    <property type="project" value="UniProtKB-KW"/>
</dbReference>
<dbReference type="EMBL" id="CM010723">
    <property type="protein sequence ID" value="RZC77159.1"/>
    <property type="molecule type" value="Genomic_DNA"/>
</dbReference>
<reference evidence="4 5" key="1">
    <citation type="journal article" date="2018" name="Science">
        <title>The opium poppy genome and morphinan production.</title>
        <authorList>
            <person name="Guo L."/>
            <person name="Winzer T."/>
            <person name="Yang X."/>
            <person name="Li Y."/>
            <person name="Ning Z."/>
            <person name="He Z."/>
            <person name="Teodor R."/>
            <person name="Lu Y."/>
            <person name="Bowser T.A."/>
            <person name="Graham I.A."/>
            <person name="Ye K."/>
        </authorList>
    </citation>
    <scope>NUCLEOTIDE SEQUENCE [LARGE SCALE GENOMIC DNA]</scope>
    <source>
        <strain evidence="5">cv. HN1</strain>
        <tissue evidence="4">Leaves</tissue>
    </source>
</reference>
<dbReference type="SMART" id="SM00184">
    <property type="entry name" value="RING"/>
    <property type="match status" value="1"/>
</dbReference>
<evidence type="ECO:0000313" key="5">
    <source>
        <dbReference type="Proteomes" id="UP000316621"/>
    </source>
</evidence>